<feature type="domain" description="NADH:flavin oxidoreductase/NADH oxidase N-terminal" evidence="1">
    <location>
        <begin position="8"/>
        <end position="64"/>
    </location>
</feature>
<sequence length="71" mass="7985">MSSDSNILFTSHSLGPYETKNRIVMPPMTRSRAGKGNIPTDLMARYYQQRADAGLVITEGTQISHRLAFWV</sequence>
<protein>
    <recommendedName>
        <fullName evidence="1">NADH:flavin oxidoreductase/NADH oxidase N-terminal domain-containing protein</fullName>
    </recommendedName>
</protein>
<dbReference type="PANTHER" id="PTHR22893:SF91">
    <property type="entry name" value="NADPH DEHYDROGENASE 2-RELATED"/>
    <property type="match status" value="1"/>
</dbReference>
<keyword evidence="3" id="KW-1185">Reference proteome</keyword>
<dbReference type="InterPro" id="IPR001155">
    <property type="entry name" value="OxRdtase_FMN_N"/>
</dbReference>
<proteinExistence type="predicted"/>
<gene>
    <name evidence="2" type="ORF">J6I44_01755</name>
</gene>
<comment type="caution">
    <text evidence="2">The sequence shown here is derived from an EMBL/GenBank/DDBJ whole genome shotgun (WGS) entry which is preliminary data.</text>
</comment>
<dbReference type="PANTHER" id="PTHR22893">
    <property type="entry name" value="NADH OXIDOREDUCTASE-RELATED"/>
    <property type="match status" value="1"/>
</dbReference>
<evidence type="ECO:0000259" key="1">
    <source>
        <dbReference type="Pfam" id="PF00724"/>
    </source>
</evidence>
<dbReference type="Gene3D" id="3.20.20.70">
    <property type="entry name" value="Aldolase class I"/>
    <property type="match status" value="1"/>
</dbReference>
<dbReference type="SUPFAM" id="SSF51395">
    <property type="entry name" value="FMN-linked oxidoreductases"/>
    <property type="match status" value="1"/>
</dbReference>
<dbReference type="InterPro" id="IPR013785">
    <property type="entry name" value="Aldolase_TIM"/>
</dbReference>
<dbReference type="Pfam" id="PF00724">
    <property type="entry name" value="Oxidored_FMN"/>
    <property type="match status" value="1"/>
</dbReference>
<dbReference type="InterPro" id="IPR045247">
    <property type="entry name" value="Oye-like"/>
</dbReference>
<evidence type="ECO:0000313" key="2">
    <source>
        <dbReference type="EMBL" id="MCW9705556.1"/>
    </source>
</evidence>
<accession>A0ABT3PI00</accession>
<evidence type="ECO:0000313" key="3">
    <source>
        <dbReference type="Proteomes" id="UP001207918"/>
    </source>
</evidence>
<dbReference type="EMBL" id="JAGGJA010000001">
    <property type="protein sequence ID" value="MCW9705556.1"/>
    <property type="molecule type" value="Genomic_DNA"/>
</dbReference>
<reference evidence="2 3" key="1">
    <citation type="submission" date="2021-03" db="EMBL/GenBank/DDBJ databases">
        <title>Aliifodinibius sp. nov., a new bacterium isolated from saline soil.</title>
        <authorList>
            <person name="Galisteo C."/>
            <person name="De La Haba R."/>
            <person name="Sanchez-Porro C."/>
            <person name="Ventosa A."/>
        </authorList>
    </citation>
    <scope>NUCLEOTIDE SEQUENCE [LARGE SCALE GENOMIC DNA]</scope>
    <source>
        <strain evidence="2 3">1BSP15-2V2</strain>
    </source>
</reference>
<dbReference type="Proteomes" id="UP001207918">
    <property type="component" value="Unassembled WGS sequence"/>
</dbReference>
<name>A0ABT3PI00_9BACT</name>
<organism evidence="2 3">
    <name type="scientific">Fodinibius salsisoli</name>
    <dbReference type="NCBI Taxonomy" id="2820877"/>
    <lineage>
        <taxon>Bacteria</taxon>
        <taxon>Pseudomonadati</taxon>
        <taxon>Balneolota</taxon>
        <taxon>Balneolia</taxon>
        <taxon>Balneolales</taxon>
        <taxon>Balneolaceae</taxon>
        <taxon>Fodinibius</taxon>
    </lineage>
</organism>